<comment type="caution">
    <text evidence="1">The sequence shown here is derived from an EMBL/GenBank/DDBJ whole genome shotgun (WGS) entry which is preliminary data.</text>
</comment>
<dbReference type="Proteomes" id="UP000489600">
    <property type="component" value="Unassembled WGS sequence"/>
</dbReference>
<organism evidence="1 2">
    <name type="scientific">Arabis nemorensis</name>
    <dbReference type="NCBI Taxonomy" id="586526"/>
    <lineage>
        <taxon>Eukaryota</taxon>
        <taxon>Viridiplantae</taxon>
        <taxon>Streptophyta</taxon>
        <taxon>Embryophyta</taxon>
        <taxon>Tracheophyta</taxon>
        <taxon>Spermatophyta</taxon>
        <taxon>Magnoliopsida</taxon>
        <taxon>eudicotyledons</taxon>
        <taxon>Gunneridae</taxon>
        <taxon>Pentapetalae</taxon>
        <taxon>rosids</taxon>
        <taxon>malvids</taxon>
        <taxon>Brassicales</taxon>
        <taxon>Brassicaceae</taxon>
        <taxon>Arabideae</taxon>
        <taxon>Arabis</taxon>
    </lineage>
</organism>
<reference evidence="1" key="1">
    <citation type="submission" date="2019-07" db="EMBL/GenBank/DDBJ databases">
        <authorList>
            <person name="Dittberner H."/>
        </authorList>
    </citation>
    <scope>NUCLEOTIDE SEQUENCE [LARGE SCALE GENOMIC DNA]</scope>
</reference>
<name>A0A565B475_9BRAS</name>
<dbReference type="EMBL" id="CABITT030000003">
    <property type="protein sequence ID" value="VVA96441.1"/>
    <property type="molecule type" value="Genomic_DNA"/>
</dbReference>
<sequence>MLQLPPVIQGRQPKHHRRGVFRQGAGTLFRLERSKQFSSASREWRDAADRLAAILAPVGKKVLIKSID</sequence>
<keyword evidence="2" id="KW-1185">Reference proteome</keyword>
<accession>A0A565B475</accession>
<protein>
    <submittedName>
        <fullName evidence="1">Uncharacterized protein</fullName>
    </submittedName>
</protein>
<proteinExistence type="predicted"/>
<gene>
    <name evidence="1" type="ORF">ANE_LOCUS6886</name>
</gene>
<evidence type="ECO:0000313" key="1">
    <source>
        <dbReference type="EMBL" id="VVA96441.1"/>
    </source>
</evidence>
<evidence type="ECO:0000313" key="2">
    <source>
        <dbReference type="Proteomes" id="UP000489600"/>
    </source>
</evidence>
<dbReference type="AlphaFoldDB" id="A0A565B475"/>